<keyword evidence="7 9" id="KW-0675">Receptor</keyword>
<dbReference type="PRINTS" id="PR01012">
    <property type="entry name" value="NRPEPTIDEYR"/>
</dbReference>
<protein>
    <submittedName>
        <fullName evidence="14">Neuropeptide F receptor-like</fullName>
    </submittedName>
</protein>
<accession>A0ABM1E429</accession>
<evidence type="ECO:0000256" key="7">
    <source>
        <dbReference type="ARBA" id="ARBA00023170"/>
    </source>
</evidence>
<dbReference type="InterPro" id="IPR000611">
    <property type="entry name" value="NPY_rcpt"/>
</dbReference>
<organism evidence="13 14">
    <name type="scientific">Priapulus caudatus</name>
    <name type="common">Priapulid worm</name>
    <dbReference type="NCBI Taxonomy" id="37621"/>
    <lineage>
        <taxon>Eukaryota</taxon>
        <taxon>Metazoa</taxon>
        <taxon>Ecdysozoa</taxon>
        <taxon>Scalidophora</taxon>
        <taxon>Priapulida</taxon>
        <taxon>Priapulimorpha</taxon>
        <taxon>Priapulimorphida</taxon>
        <taxon>Priapulidae</taxon>
        <taxon>Priapulus</taxon>
    </lineage>
</organism>
<name>A0ABM1E429_PRICU</name>
<keyword evidence="3 9" id="KW-0812">Transmembrane</keyword>
<comment type="similarity">
    <text evidence="2 9">Belongs to the G-protein coupled receptor 1 family.</text>
</comment>
<evidence type="ECO:0000256" key="4">
    <source>
        <dbReference type="ARBA" id="ARBA00022989"/>
    </source>
</evidence>
<dbReference type="InterPro" id="IPR000276">
    <property type="entry name" value="GPCR_Rhodpsn"/>
</dbReference>
<evidence type="ECO:0000256" key="9">
    <source>
        <dbReference type="RuleBase" id="RU000688"/>
    </source>
</evidence>
<evidence type="ECO:0000256" key="2">
    <source>
        <dbReference type="ARBA" id="ARBA00010663"/>
    </source>
</evidence>
<dbReference type="PRINTS" id="PR00237">
    <property type="entry name" value="GPCRRHODOPSN"/>
</dbReference>
<dbReference type="CDD" id="cd15203">
    <property type="entry name" value="7tmA_NPYR-like"/>
    <property type="match status" value="1"/>
</dbReference>
<reference evidence="14" key="1">
    <citation type="submission" date="2025-08" db="UniProtKB">
        <authorList>
            <consortium name="RefSeq"/>
        </authorList>
    </citation>
    <scope>IDENTIFICATION</scope>
</reference>
<feature type="transmembrane region" description="Helical" evidence="11">
    <location>
        <begin position="174"/>
        <end position="194"/>
    </location>
</feature>
<feature type="transmembrane region" description="Helical" evidence="11">
    <location>
        <begin position="136"/>
        <end position="154"/>
    </location>
</feature>
<feature type="domain" description="G-protein coupled receptors family 1 profile" evidence="12">
    <location>
        <begin position="75"/>
        <end position="339"/>
    </location>
</feature>
<dbReference type="Proteomes" id="UP000695022">
    <property type="component" value="Unplaced"/>
</dbReference>
<evidence type="ECO:0000256" key="10">
    <source>
        <dbReference type="SAM" id="MobiDB-lite"/>
    </source>
</evidence>
<feature type="region of interest" description="Disordered" evidence="10">
    <location>
        <begin position="1"/>
        <end position="21"/>
    </location>
</feature>
<dbReference type="GeneID" id="106808655"/>
<feature type="transmembrane region" description="Helical" evidence="11">
    <location>
        <begin position="281"/>
        <end position="299"/>
    </location>
</feature>
<evidence type="ECO:0000256" key="5">
    <source>
        <dbReference type="ARBA" id="ARBA00023040"/>
    </source>
</evidence>
<proteinExistence type="inferred from homology"/>
<dbReference type="PANTHER" id="PTHR24235:SF30">
    <property type="entry name" value="NEUROPEPTIDE F RECEPTOR"/>
    <property type="match status" value="1"/>
</dbReference>
<keyword evidence="6 11" id="KW-0472">Membrane</keyword>
<dbReference type="SMART" id="SM01381">
    <property type="entry name" value="7TM_GPCR_Srsx"/>
    <property type="match status" value="1"/>
</dbReference>
<evidence type="ECO:0000313" key="14">
    <source>
        <dbReference type="RefSeq" id="XP_014666950.1"/>
    </source>
</evidence>
<feature type="transmembrane region" description="Helical" evidence="11">
    <location>
        <begin position="319"/>
        <end position="342"/>
    </location>
</feature>
<dbReference type="RefSeq" id="XP_014666950.1">
    <property type="nucleotide sequence ID" value="XM_014811464.1"/>
</dbReference>
<keyword evidence="13" id="KW-1185">Reference proteome</keyword>
<gene>
    <name evidence="14" type="primary">LOC106808655</name>
</gene>
<keyword evidence="8 9" id="KW-0807">Transducer</keyword>
<feature type="transmembrane region" description="Helical" evidence="11">
    <location>
        <begin position="60"/>
        <end position="84"/>
    </location>
</feature>
<evidence type="ECO:0000259" key="12">
    <source>
        <dbReference type="PROSITE" id="PS50262"/>
    </source>
</evidence>
<dbReference type="PROSITE" id="PS00237">
    <property type="entry name" value="G_PROTEIN_RECEP_F1_1"/>
    <property type="match status" value="1"/>
</dbReference>
<dbReference type="PANTHER" id="PTHR24235">
    <property type="entry name" value="NEUROPEPTIDE Y RECEPTOR"/>
    <property type="match status" value="1"/>
</dbReference>
<evidence type="ECO:0000313" key="13">
    <source>
        <dbReference type="Proteomes" id="UP000695022"/>
    </source>
</evidence>
<feature type="transmembrane region" description="Helical" evidence="11">
    <location>
        <begin position="223"/>
        <end position="246"/>
    </location>
</feature>
<evidence type="ECO:0000256" key="11">
    <source>
        <dbReference type="SAM" id="Phobius"/>
    </source>
</evidence>
<evidence type="ECO:0000256" key="6">
    <source>
        <dbReference type="ARBA" id="ARBA00023136"/>
    </source>
</evidence>
<evidence type="ECO:0000256" key="8">
    <source>
        <dbReference type="ARBA" id="ARBA00023224"/>
    </source>
</evidence>
<dbReference type="Gene3D" id="1.20.1070.10">
    <property type="entry name" value="Rhodopsin 7-helix transmembrane proteins"/>
    <property type="match status" value="1"/>
</dbReference>
<keyword evidence="4 11" id="KW-1133">Transmembrane helix</keyword>
<dbReference type="SUPFAM" id="SSF81321">
    <property type="entry name" value="Family A G protein-coupled receptor-like"/>
    <property type="match status" value="1"/>
</dbReference>
<evidence type="ECO:0000256" key="3">
    <source>
        <dbReference type="ARBA" id="ARBA00022692"/>
    </source>
</evidence>
<dbReference type="PROSITE" id="PS50262">
    <property type="entry name" value="G_PROTEIN_RECEP_F1_2"/>
    <property type="match status" value="1"/>
</dbReference>
<dbReference type="Pfam" id="PF00001">
    <property type="entry name" value="7tm_1"/>
    <property type="match status" value="1"/>
</dbReference>
<evidence type="ECO:0000256" key="1">
    <source>
        <dbReference type="ARBA" id="ARBA00004141"/>
    </source>
</evidence>
<dbReference type="InterPro" id="IPR017452">
    <property type="entry name" value="GPCR_Rhodpsn_7TM"/>
</dbReference>
<sequence length="421" mass="46261">MEPTTAAGGASEAPATNWSPTANQTNGGYYYSGNDTEAPFMQHFLDNLSFRKFDLITQNILIAMYCVLICIGAFGNSLVCIAVIRKPAMRTARNLFIINLAVSDLTLCIFTMPFTLMQNVLKNWPLGEFMCKLVCTFEATNVFVSTMSITAIALDRYQVIVYPTTQSSQKLGGILILGSLWGVSIILAMPMFLYHAKHPMGLPDLVFYYVCAESVWPVPNGPFVYAVCAVGFQYVMPIAVTTAAYGSICRKLQYRMVSQTTMHNQRKKELEGRRKKKTNQLLIAIAAIFAISWLPLNIFNLVTFWDTQSTMLSPGDANLIFAVCHMMGMSSACSNPLLYGWLNDNFRKEFNEILCNCSELNIMDKISGSLRRGGATTGVGGEEVPVVVYTKAPTTHLAAPNSAANAEPSGVTQVEQLTVAV</sequence>
<keyword evidence="5 9" id="KW-0297">G-protein coupled receptor</keyword>
<comment type="subcellular location">
    <subcellularLocation>
        <location evidence="1">Membrane</location>
        <topology evidence="1">Multi-pass membrane protein</topology>
    </subcellularLocation>
</comment>
<feature type="transmembrane region" description="Helical" evidence="11">
    <location>
        <begin position="96"/>
        <end position="116"/>
    </location>
</feature>